<feature type="domain" description="ESX-1 secretion-associated protein EspA/EspE-like" evidence="2">
    <location>
        <begin position="18"/>
        <end position="99"/>
    </location>
</feature>
<dbReference type="Proteomes" id="UP001140293">
    <property type="component" value="Unassembled WGS sequence"/>
</dbReference>
<organism evidence="4 5">
    <name type="scientific">[Mycobacterium] manitobense</name>
    <dbReference type="NCBI Taxonomy" id="190147"/>
    <lineage>
        <taxon>Bacteria</taxon>
        <taxon>Bacillati</taxon>
        <taxon>Actinomycetota</taxon>
        <taxon>Actinomycetes</taxon>
        <taxon>Mycobacteriales</taxon>
        <taxon>Mycobacteriaceae</taxon>
        <taxon>Mycolicibacterium</taxon>
    </lineage>
</organism>
<dbReference type="InterPro" id="IPR043796">
    <property type="entry name" value="ESX-1_EspA/EspE-like"/>
</dbReference>
<dbReference type="Pfam" id="PF18879">
    <property type="entry name" value="EspA_EspE"/>
    <property type="match status" value="1"/>
</dbReference>
<dbReference type="EMBL" id="JACKSJ010000266">
    <property type="protein sequence ID" value="MCV7173981.1"/>
    <property type="molecule type" value="Genomic_DNA"/>
</dbReference>
<feature type="region of interest" description="Disordered" evidence="1">
    <location>
        <begin position="181"/>
        <end position="202"/>
    </location>
</feature>
<dbReference type="InterPro" id="IPR057037">
    <property type="entry name" value="TPR_rep_actino"/>
</dbReference>
<dbReference type="RefSeq" id="WP_264016154.1">
    <property type="nucleotide sequence ID" value="NZ_JACKSJ010000266.1"/>
</dbReference>
<evidence type="ECO:0000259" key="3">
    <source>
        <dbReference type="Pfam" id="PF23275"/>
    </source>
</evidence>
<reference evidence="4" key="1">
    <citation type="submission" date="2020-07" db="EMBL/GenBank/DDBJ databases">
        <authorList>
            <person name="Pettersson B.M.F."/>
            <person name="Behra P.R.K."/>
            <person name="Ramesh M."/>
            <person name="Das S."/>
            <person name="Dasgupta S."/>
            <person name="Kirsebom L.A."/>
        </authorList>
    </citation>
    <scope>NUCLEOTIDE SEQUENCE</scope>
    <source>
        <strain evidence="4">DSM 44615</strain>
    </source>
</reference>
<proteinExistence type="predicted"/>
<accession>A0A9X2YVK6</accession>
<evidence type="ECO:0000313" key="4">
    <source>
        <dbReference type="EMBL" id="MCV7173981.1"/>
    </source>
</evidence>
<comment type="caution">
    <text evidence="4">The sequence shown here is derived from an EMBL/GenBank/DDBJ whole genome shotgun (WGS) entry which is preliminary data.</text>
</comment>
<dbReference type="AlphaFoldDB" id="A0A9X2YVK6"/>
<protein>
    <recommendedName>
        <fullName evidence="6">ESX-1 secretion-associated protein EspA/EspE-like domain-containing protein</fullName>
    </recommendedName>
</protein>
<keyword evidence="5" id="KW-1185">Reference proteome</keyword>
<evidence type="ECO:0000313" key="5">
    <source>
        <dbReference type="Proteomes" id="UP001140293"/>
    </source>
</evidence>
<evidence type="ECO:0000256" key="1">
    <source>
        <dbReference type="SAM" id="MobiDB-lite"/>
    </source>
</evidence>
<evidence type="ECO:0008006" key="6">
    <source>
        <dbReference type="Google" id="ProtNLM"/>
    </source>
</evidence>
<evidence type="ECO:0000259" key="2">
    <source>
        <dbReference type="Pfam" id="PF18879"/>
    </source>
</evidence>
<gene>
    <name evidence="4" type="ORF">H7I41_29090</name>
</gene>
<reference evidence="4" key="2">
    <citation type="journal article" date="2022" name="BMC Genomics">
        <title>Comparative genome analysis of mycobacteria focusing on tRNA and non-coding RNA.</title>
        <authorList>
            <person name="Behra P.R.K."/>
            <person name="Pettersson B.M.F."/>
            <person name="Ramesh M."/>
            <person name="Das S."/>
            <person name="Dasgupta S."/>
            <person name="Kirsebom L.A."/>
        </authorList>
    </citation>
    <scope>NUCLEOTIDE SEQUENCE</scope>
    <source>
        <strain evidence="4">DSM 44615</strain>
    </source>
</reference>
<name>A0A9X2YVK6_9MYCO</name>
<feature type="domain" description="TPR repeat" evidence="3">
    <location>
        <begin position="218"/>
        <end position="469"/>
    </location>
</feature>
<dbReference type="Pfam" id="PF23275">
    <property type="entry name" value="TPR_23"/>
    <property type="match status" value="1"/>
</dbReference>
<sequence>MSALDGFYATWEKARDNFGKDTPKGGVEFDASANLQNLGAYVRAAAPGAAWTGDASQTYDAANTKHGETLEELASLDKRMGYYLDQSAQVVVQGRRDLEDVRDWVTSMASQIPLGQDGDLMRMALASEGLQKITDIVERSNGDLQQIANNMREDISKYNNIGAGKGAVNEPLPEYVADLLPDDVDGTPNELTSEEGRTDGESLEDAMLSPTQRERLLEAGNLDRAQLDALARGEKVNVGPERMAYLYQLSQSMNGMPPEKIRAISDKLPMDERMALAQGLALISNPNAQSGVPNTGGPTDKTRDNFVPAAGSLSNLPDSLQQELTRTDRVEVVAASSAQDGSQDPGYTRLHGVGALEDITAVFENAGEYASGSEATKAALDAAAQYTNASIDHRETSARFGFDVDPALLSDAHGDDPRSALADIFQSSSSDHLGIHDLATGEKSETFLRALTQEHWGEQYGRASDVLSWVDDDPASRIHGETASGLAHYLAEKAPVLGNLPGGGTFGENNGEMAQVAAQAISPYLDDLAGIAGGPDNGVENFKNSGKGDIVGMSDMFASLNQNHEAATLINAAGAAAYESILTENAANGMKPHDLLTAGRISEAMNLGAEQANLFERETARWEQAVREGKTEDFINNFLKTTGTIPGLSEVSAFGEVAVNVTGNDPTNPATINGGEMMQTLVETGGANTNPYKFDAAVMNGVIQAHPHLADDPRLQPLITDGLIDMSKVGDSRNNASSIINDWIAEVGPQYGFSREVLNDWGDATENGAQPDWTP</sequence>